<name>A0A1C7M0N9_GRIFR</name>
<dbReference type="EMBL" id="LUGG01000015">
    <property type="protein sequence ID" value="OBZ69879.1"/>
    <property type="molecule type" value="Genomic_DNA"/>
</dbReference>
<evidence type="ECO:0000256" key="1">
    <source>
        <dbReference type="SAM" id="MobiDB-lite"/>
    </source>
</evidence>
<accession>A0A1C7M0N9</accession>
<proteinExistence type="predicted"/>
<feature type="compositionally biased region" description="Basic residues" evidence="1">
    <location>
        <begin position="25"/>
        <end position="35"/>
    </location>
</feature>
<sequence>MYDISVVLLVPYDHLSADLRPGTTHPRRARAHGRGPRPDEPSASRVELAKRSADVSSHGSQAIIRARVDTPPLRITTAPTSPRSAATHRETYTHALHTCTSTSQGGERAPIPSIHFSTRTAVHGSLEMRCTRQTILHSLVHTTYWLHARDRDRTPIVHAP</sequence>
<comment type="caution">
    <text evidence="2">The sequence shown here is derived from an EMBL/GenBank/DDBJ whole genome shotgun (WGS) entry which is preliminary data.</text>
</comment>
<evidence type="ECO:0000313" key="3">
    <source>
        <dbReference type="Proteomes" id="UP000092993"/>
    </source>
</evidence>
<evidence type="ECO:0000313" key="2">
    <source>
        <dbReference type="EMBL" id="OBZ69879.1"/>
    </source>
</evidence>
<dbReference type="AlphaFoldDB" id="A0A1C7M0N9"/>
<feature type="compositionally biased region" description="Basic and acidic residues" evidence="1">
    <location>
        <begin position="36"/>
        <end position="53"/>
    </location>
</feature>
<feature type="region of interest" description="Disordered" evidence="1">
    <location>
        <begin position="16"/>
        <end position="60"/>
    </location>
</feature>
<reference evidence="2 3" key="1">
    <citation type="submission" date="2016-03" db="EMBL/GenBank/DDBJ databases">
        <title>Whole genome sequencing of Grifola frondosa 9006-11.</title>
        <authorList>
            <person name="Min B."/>
            <person name="Park H."/>
            <person name="Kim J.-G."/>
            <person name="Cho H."/>
            <person name="Oh Y.-L."/>
            <person name="Kong W.-S."/>
            <person name="Choi I.-G."/>
        </authorList>
    </citation>
    <scope>NUCLEOTIDE SEQUENCE [LARGE SCALE GENOMIC DNA]</scope>
    <source>
        <strain evidence="2 3">9006-11</strain>
    </source>
</reference>
<dbReference type="Proteomes" id="UP000092993">
    <property type="component" value="Unassembled WGS sequence"/>
</dbReference>
<organism evidence="2 3">
    <name type="scientific">Grifola frondosa</name>
    <name type="common">Maitake</name>
    <name type="synonym">Polyporus frondosus</name>
    <dbReference type="NCBI Taxonomy" id="5627"/>
    <lineage>
        <taxon>Eukaryota</taxon>
        <taxon>Fungi</taxon>
        <taxon>Dikarya</taxon>
        <taxon>Basidiomycota</taxon>
        <taxon>Agaricomycotina</taxon>
        <taxon>Agaricomycetes</taxon>
        <taxon>Polyporales</taxon>
        <taxon>Grifolaceae</taxon>
        <taxon>Grifola</taxon>
    </lineage>
</organism>
<protein>
    <submittedName>
        <fullName evidence="2">Uncharacterized protein</fullName>
    </submittedName>
</protein>
<keyword evidence="3" id="KW-1185">Reference proteome</keyword>
<gene>
    <name evidence="2" type="ORF">A0H81_10257</name>
</gene>